<dbReference type="EMBL" id="NKXS01000945">
    <property type="protein sequence ID" value="PIN21401.1"/>
    <property type="molecule type" value="Genomic_DNA"/>
</dbReference>
<dbReference type="Proteomes" id="UP000231279">
    <property type="component" value="Unassembled WGS sequence"/>
</dbReference>
<comment type="similarity">
    <text evidence="1">Belongs to the senescence regulator S40 family.</text>
</comment>
<reference evidence="3" key="1">
    <citation type="journal article" date="2018" name="Gigascience">
        <title>Genome assembly of the Pink Ipe (Handroanthus impetiginosus, Bignoniaceae), a highly valued, ecologically keystone Neotropical timber forest tree.</title>
        <authorList>
            <person name="Silva-Junior O.B."/>
            <person name="Grattapaglia D."/>
            <person name="Novaes E."/>
            <person name="Collevatti R.G."/>
        </authorList>
    </citation>
    <scope>NUCLEOTIDE SEQUENCE [LARGE SCALE GENOMIC DNA]</scope>
    <source>
        <strain evidence="3">cv. UFG-1</strain>
    </source>
</reference>
<evidence type="ECO:0000256" key="1">
    <source>
        <dbReference type="ARBA" id="ARBA00034773"/>
    </source>
</evidence>
<name>A0A2G9HV54_9LAMI</name>
<dbReference type="Pfam" id="PF04520">
    <property type="entry name" value="Senescence_reg"/>
    <property type="match status" value="1"/>
</dbReference>
<evidence type="ECO:0008006" key="4">
    <source>
        <dbReference type="Google" id="ProtNLM"/>
    </source>
</evidence>
<organism evidence="2 3">
    <name type="scientific">Handroanthus impetiginosus</name>
    <dbReference type="NCBI Taxonomy" id="429701"/>
    <lineage>
        <taxon>Eukaryota</taxon>
        <taxon>Viridiplantae</taxon>
        <taxon>Streptophyta</taxon>
        <taxon>Embryophyta</taxon>
        <taxon>Tracheophyta</taxon>
        <taxon>Spermatophyta</taxon>
        <taxon>Magnoliopsida</taxon>
        <taxon>eudicotyledons</taxon>
        <taxon>Gunneridae</taxon>
        <taxon>Pentapetalae</taxon>
        <taxon>asterids</taxon>
        <taxon>lamiids</taxon>
        <taxon>Lamiales</taxon>
        <taxon>Bignoniaceae</taxon>
        <taxon>Crescentiina</taxon>
        <taxon>Tabebuia alliance</taxon>
        <taxon>Handroanthus</taxon>
    </lineage>
</organism>
<dbReference type="OrthoDB" id="1927868at2759"/>
<dbReference type="AlphaFoldDB" id="A0A2G9HV54"/>
<dbReference type="PANTHER" id="PTHR33083:SF123">
    <property type="entry name" value="EXPRESSED PROTEIN"/>
    <property type="match status" value="1"/>
</dbReference>
<comment type="caution">
    <text evidence="2">The sequence shown here is derived from an EMBL/GenBank/DDBJ whole genome shotgun (WGS) entry which is preliminary data.</text>
</comment>
<dbReference type="GO" id="GO:0010150">
    <property type="term" value="P:leaf senescence"/>
    <property type="evidence" value="ECO:0007669"/>
    <property type="project" value="UniProtKB-ARBA"/>
</dbReference>
<gene>
    <name evidence="2" type="ORF">CDL12_05874</name>
</gene>
<evidence type="ECO:0000313" key="2">
    <source>
        <dbReference type="EMBL" id="PIN21401.1"/>
    </source>
</evidence>
<protein>
    <recommendedName>
        <fullName evidence="4">Senescence regulator S40</fullName>
    </recommendedName>
</protein>
<dbReference type="InterPro" id="IPR007608">
    <property type="entry name" value="Senescence_reg_S40"/>
</dbReference>
<dbReference type="STRING" id="429701.A0A2G9HV54"/>
<sequence>MDNNNPSSSSSNPTPIELHESDVVWSFSPSFRPRSLCSSTASSPSPLHQRRRRFNPIRSGLSVALIDDRGLLIRRKSRINHAGARPQNIPVKFRHSAPVNIPMRRRKPRENYYNNGNRISINDLRMFDELEDQNEVKKEEEMVPPHVMVARSHVTFSVFEGVGRTLKGRDLLRVRNAVFKKTGFID</sequence>
<accession>A0A2G9HV54</accession>
<evidence type="ECO:0000313" key="3">
    <source>
        <dbReference type="Proteomes" id="UP000231279"/>
    </source>
</evidence>
<proteinExistence type="inferred from homology"/>
<dbReference type="PANTHER" id="PTHR33083">
    <property type="entry name" value="EXPRESSED PROTEIN"/>
    <property type="match status" value="1"/>
</dbReference>
<keyword evidence="3" id="KW-1185">Reference proteome</keyword>